<feature type="repeat" description="PPR" evidence="3">
    <location>
        <begin position="358"/>
        <end position="392"/>
    </location>
</feature>
<organism evidence="5 6">
    <name type="scientific">Aristolochia fimbriata</name>
    <name type="common">White veined hardy Dutchman's pipe vine</name>
    <dbReference type="NCBI Taxonomy" id="158543"/>
    <lineage>
        <taxon>Eukaryota</taxon>
        <taxon>Viridiplantae</taxon>
        <taxon>Streptophyta</taxon>
        <taxon>Embryophyta</taxon>
        <taxon>Tracheophyta</taxon>
        <taxon>Spermatophyta</taxon>
        <taxon>Magnoliopsida</taxon>
        <taxon>Magnoliidae</taxon>
        <taxon>Piperales</taxon>
        <taxon>Aristolochiaceae</taxon>
        <taxon>Aristolochia</taxon>
    </lineage>
</organism>
<keyword evidence="2" id="KW-0677">Repeat</keyword>
<feature type="repeat" description="PPR" evidence="3">
    <location>
        <begin position="323"/>
        <end position="357"/>
    </location>
</feature>
<feature type="repeat" description="PPR" evidence="3">
    <location>
        <begin position="393"/>
        <end position="427"/>
    </location>
</feature>
<dbReference type="InterPro" id="IPR011990">
    <property type="entry name" value="TPR-like_helical_dom_sf"/>
</dbReference>
<evidence type="ECO:0008006" key="7">
    <source>
        <dbReference type="Google" id="ProtNLM"/>
    </source>
</evidence>
<evidence type="ECO:0000256" key="4">
    <source>
        <dbReference type="SAM" id="MobiDB-lite"/>
    </source>
</evidence>
<dbReference type="Pfam" id="PF01535">
    <property type="entry name" value="PPR"/>
    <property type="match status" value="3"/>
</dbReference>
<evidence type="ECO:0000256" key="2">
    <source>
        <dbReference type="ARBA" id="ARBA00022737"/>
    </source>
</evidence>
<feature type="compositionally biased region" description="Basic and acidic residues" evidence="4">
    <location>
        <begin position="591"/>
        <end position="606"/>
    </location>
</feature>
<dbReference type="AlphaFoldDB" id="A0AAV7E524"/>
<name>A0AAV7E524_ARIFI</name>
<keyword evidence="6" id="KW-1185">Reference proteome</keyword>
<dbReference type="PROSITE" id="PS51375">
    <property type="entry name" value="PPR"/>
    <property type="match status" value="7"/>
</dbReference>
<reference evidence="5 6" key="1">
    <citation type="submission" date="2021-07" db="EMBL/GenBank/DDBJ databases">
        <title>The Aristolochia fimbriata genome: insights into angiosperm evolution, floral development and chemical biosynthesis.</title>
        <authorList>
            <person name="Jiao Y."/>
        </authorList>
    </citation>
    <scope>NUCLEOTIDE SEQUENCE [LARGE SCALE GENOMIC DNA]</scope>
    <source>
        <strain evidence="5">IBCAS-2021</strain>
        <tissue evidence="5">Leaf</tissue>
    </source>
</reference>
<feature type="repeat" description="PPR" evidence="3">
    <location>
        <begin position="533"/>
        <end position="567"/>
    </location>
</feature>
<dbReference type="Proteomes" id="UP000825729">
    <property type="component" value="Unassembled WGS sequence"/>
</dbReference>
<evidence type="ECO:0000256" key="1">
    <source>
        <dbReference type="ARBA" id="ARBA00007626"/>
    </source>
</evidence>
<dbReference type="NCBIfam" id="TIGR00756">
    <property type="entry name" value="PPR"/>
    <property type="match status" value="6"/>
</dbReference>
<dbReference type="Gene3D" id="1.25.40.10">
    <property type="entry name" value="Tetratricopeptide repeat domain"/>
    <property type="match status" value="3"/>
</dbReference>
<evidence type="ECO:0000313" key="6">
    <source>
        <dbReference type="Proteomes" id="UP000825729"/>
    </source>
</evidence>
<dbReference type="PANTHER" id="PTHR47941">
    <property type="entry name" value="PENTATRICOPEPTIDE REPEAT-CONTAINING PROTEIN 3, MITOCHONDRIAL"/>
    <property type="match status" value="1"/>
</dbReference>
<feature type="repeat" description="PPR" evidence="3">
    <location>
        <begin position="253"/>
        <end position="287"/>
    </location>
</feature>
<gene>
    <name evidence="5" type="ORF">H6P81_015239</name>
</gene>
<dbReference type="EMBL" id="JAINDJ010000006">
    <property type="protein sequence ID" value="KAG9443899.1"/>
    <property type="molecule type" value="Genomic_DNA"/>
</dbReference>
<feature type="repeat" description="PPR" evidence="3">
    <location>
        <begin position="463"/>
        <end position="497"/>
    </location>
</feature>
<feature type="region of interest" description="Disordered" evidence="4">
    <location>
        <begin position="135"/>
        <end position="154"/>
    </location>
</feature>
<proteinExistence type="inferred from homology"/>
<dbReference type="Pfam" id="PF12854">
    <property type="entry name" value="PPR_1"/>
    <property type="match status" value="1"/>
</dbReference>
<comment type="similarity">
    <text evidence="1">Belongs to the PPR family. P subfamily.</text>
</comment>
<accession>A0AAV7E524</accession>
<dbReference type="InterPro" id="IPR002885">
    <property type="entry name" value="PPR_rpt"/>
</dbReference>
<evidence type="ECO:0000313" key="5">
    <source>
        <dbReference type="EMBL" id="KAG9443899.1"/>
    </source>
</evidence>
<dbReference type="Pfam" id="PF13041">
    <property type="entry name" value="PPR_2"/>
    <property type="match status" value="2"/>
</dbReference>
<feature type="region of interest" description="Disordered" evidence="4">
    <location>
        <begin position="591"/>
        <end position="610"/>
    </location>
</feature>
<feature type="repeat" description="PPR" evidence="3">
    <location>
        <begin position="498"/>
        <end position="532"/>
    </location>
</feature>
<evidence type="ECO:0000256" key="3">
    <source>
        <dbReference type="PROSITE-ProRule" id="PRU00708"/>
    </source>
</evidence>
<comment type="caution">
    <text evidence="5">The sequence shown here is derived from an EMBL/GenBank/DDBJ whole genome shotgun (WGS) entry which is preliminary data.</text>
</comment>
<sequence length="636" mass="72385">MTSKIRFDIDIYEASLELTKVEGSPSSEARTSQKCVGLLFPARSFSLLPSPDLDDNEAANRGRSIITSPPPSYSYYRGPPAPLIRELVFCHLHYLPVVMQMPGNPVKLCRCLTSRDIDDNTYSRTTPDECALEPVTKKKSNAETNPNESESPFLNPATQIGRMIGNKQWSASLEKEMEGLNIELNASIVNKVLKHLSDSELAFHFYSWAASRIDFKHDDVTTRLIITLLLKDLRLDYLTQILQKIKDKELSIHRSIYRLLISAYVRFNLLHLAIQTFNEMIESNCRVFSIDYNRFIGVLIRESRFDLAKHYYYKMANQGFSLSSFTYSRFISGLCKVKDIDFVQKLFDDMDKISCIPDIWAYNIYLNLLCKEKKVDMAIEVLETMILKGGEPDVVTYTTIISGFCEDGRFESAVEKWHEMIKRGFHPDNGASLALIFGLCSNGKVDVAYEVVMGMLKSHMELSSSVYNALIGGFCRAGRFDKAQVIASFMGKNGGKTDVVTYNTLMNYCCDRFMLKEAEELMSKMERKKIKPDKYSYNQLLKGLCKANQLNKAHHLLAKLFGKGRGSDLEEHALPVVQTLKYIKTIESRLPEPNRSMRENVRERGNSGDVQPFEATKEMDFAEEEKNILGGVYIVI</sequence>
<protein>
    <recommendedName>
        <fullName evidence="7">Pentatricopeptide repeat-containing protein</fullName>
    </recommendedName>
</protein>
<dbReference type="SUPFAM" id="SSF81901">
    <property type="entry name" value="HCP-like"/>
    <property type="match status" value="1"/>
</dbReference>
<feature type="compositionally biased region" description="Polar residues" evidence="4">
    <location>
        <begin position="142"/>
        <end position="154"/>
    </location>
</feature>